<dbReference type="InterPro" id="IPR038740">
    <property type="entry name" value="BioF2-like_GNAT_dom"/>
</dbReference>
<gene>
    <name evidence="2" type="ORF">ETAA8_24280</name>
</gene>
<dbReference type="KEGG" id="aagg:ETAA8_24280"/>
<reference evidence="2 3" key="1">
    <citation type="submission" date="2019-02" db="EMBL/GenBank/DDBJ databases">
        <title>Deep-cultivation of Planctomycetes and their phenomic and genomic characterization uncovers novel biology.</title>
        <authorList>
            <person name="Wiegand S."/>
            <person name="Jogler M."/>
            <person name="Boedeker C."/>
            <person name="Pinto D."/>
            <person name="Vollmers J."/>
            <person name="Rivas-Marin E."/>
            <person name="Kohn T."/>
            <person name="Peeters S.H."/>
            <person name="Heuer A."/>
            <person name="Rast P."/>
            <person name="Oberbeckmann S."/>
            <person name="Bunk B."/>
            <person name="Jeske O."/>
            <person name="Meyerdierks A."/>
            <person name="Storesund J.E."/>
            <person name="Kallscheuer N."/>
            <person name="Luecker S."/>
            <person name="Lage O.M."/>
            <person name="Pohl T."/>
            <person name="Merkel B.J."/>
            <person name="Hornburger P."/>
            <person name="Mueller R.-W."/>
            <person name="Bruemmer F."/>
            <person name="Labrenz M."/>
            <person name="Spormann A.M."/>
            <person name="Op den Camp H."/>
            <person name="Overmann J."/>
            <person name="Amann R."/>
            <person name="Jetten M.S.M."/>
            <person name="Mascher T."/>
            <person name="Medema M.H."/>
            <person name="Devos D.P."/>
            <person name="Kaster A.-K."/>
            <person name="Ovreas L."/>
            <person name="Rohde M."/>
            <person name="Galperin M.Y."/>
            <person name="Jogler C."/>
        </authorList>
    </citation>
    <scope>NUCLEOTIDE SEQUENCE [LARGE SCALE GENOMIC DNA]</scope>
    <source>
        <strain evidence="2 3">ETA_A8</strain>
    </source>
</reference>
<dbReference type="SUPFAM" id="SSF55729">
    <property type="entry name" value="Acyl-CoA N-acyltransferases (Nat)"/>
    <property type="match status" value="1"/>
</dbReference>
<dbReference type="AlphaFoldDB" id="A0A517YAW7"/>
<dbReference type="Pfam" id="PF13480">
    <property type="entry name" value="Acetyltransf_6"/>
    <property type="match status" value="1"/>
</dbReference>
<protein>
    <recommendedName>
        <fullName evidence="1">BioF2-like acetyltransferase domain-containing protein</fullName>
    </recommendedName>
</protein>
<feature type="domain" description="BioF2-like acetyltransferase" evidence="1">
    <location>
        <begin position="176"/>
        <end position="316"/>
    </location>
</feature>
<dbReference type="Gene3D" id="3.40.630.30">
    <property type="match status" value="1"/>
</dbReference>
<name>A0A517YAW7_9BACT</name>
<dbReference type="RefSeq" id="WP_145088189.1">
    <property type="nucleotide sequence ID" value="NZ_CP036274.1"/>
</dbReference>
<proteinExistence type="predicted"/>
<dbReference type="OrthoDB" id="4700839at2"/>
<dbReference type="EMBL" id="CP036274">
    <property type="protein sequence ID" value="QDU27341.1"/>
    <property type="molecule type" value="Genomic_DNA"/>
</dbReference>
<keyword evidence="3" id="KW-1185">Reference proteome</keyword>
<dbReference type="Proteomes" id="UP000315017">
    <property type="component" value="Chromosome"/>
</dbReference>
<sequence length="377" mass="43015">MAALLTTNMFNPVNVREHENHQCVRVVPGQQLSPQLCVEWRLLQQANPTLSSPYFSPEFTQLVASVRSDVEVAVVEEAQRVVALFPFQRGLFSAAKPVAGRLSDFQAVIAAPGTPIDPQQLLRQCGLKSWKFDHLLTSQVEFAPYLWTRANSPYIDLAQGFAAYEAGRRGENSELSTIKRKLKKMEREIGPARLEWKSASREDLQKLLRWKSEQYARTGLRDLFSIDWIRNFVDQLLLRDDPNLTGLLTCLYAGDRLVAAHLGMSCRHVMHWWFPSYDRELGRYSPGMSLIYLISQQANQHGITRIDLGKGDEDYKFRLASGSDEVAEGSVDLSPGSRLFRRTWQATRDWLKTSPLYGPVAAPLRAVRRLRDWFSFQ</sequence>
<dbReference type="InterPro" id="IPR016181">
    <property type="entry name" value="Acyl_CoA_acyltransferase"/>
</dbReference>
<evidence type="ECO:0000313" key="2">
    <source>
        <dbReference type="EMBL" id="QDU27341.1"/>
    </source>
</evidence>
<evidence type="ECO:0000313" key="3">
    <source>
        <dbReference type="Proteomes" id="UP000315017"/>
    </source>
</evidence>
<evidence type="ECO:0000259" key="1">
    <source>
        <dbReference type="Pfam" id="PF13480"/>
    </source>
</evidence>
<accession>A0A517YAW7</accession>
<organism evidence="2 3">
    <name type="scientific">Anatilimnocola aggregata</name>
    <dbReference type="NCBI Taxonomy" id="2528021"/>
    <lineage>
        <taxon>Bacteria</taxon>
        <taxon>Pseudomonadati</taxon>
        <taxon>Planctomycetota</taxon>
        <taxon>Planctomycetia</taxon>
        <taxon>Pirellulales</taxon>
        <taxon>Pirellulaceae</taxon>
        <taxon>Anatilimnocola</taxon>
    </lineage>
</organism>